<dbReference type="Proteomes" id="UP000064137">
    <property type="component" value="Chromosome"/>
</dbReference>
<evidence type="ECO:0000256" key="10">
    <source>
        <dbReference type="ARBA" id="ARBA00030775"/>
    </source>
</evidence>
<dbReference type="AlphaFoldDB" id="A0A0U4WSM8"/>
<evidence type="ECO:0000256" key="9">
    <source>
        <dbReference type="ARBA" id="ARBA00025772"/>
    </source>
</evidence>
<evidence type="ECO:0000256" key="8">
    <source>
        <dbReference type="ARBA" id="ARBA00023136"/>
    </source>
</evidence>
<dbReference type="GO" id="GO:0005886">
    <property type="term" value="C:plasma membrane"/>
    <property type="evidence" value="ECO:0007669"/>
    <property type="project" value="UniProtKB-SubCell"/>
</dbReference>
<name>A0A0U4WSM8_9PSED</name>
<comment type="subcellular location">
    <subcellularLocation>
        <location evidence="1">Cell inner membrane</location>
        <topology evidence="1">Single-pass membrane protein</topology>
    </subcellularLocation>
</comment>
<dbReference type="Pfam" id="PF12019">
    <property type="entry name" value="GspH"/>
    <property type="match status" value="1"/>
</dbReference>
<dbReference type="GO" id="GO:0015627">
    <property type="term" value="C:type II protein secretion system complex"/>
    <property type="evidence" value="ECO:0007669"/>
    <property type="project" value="InterPro"/>
</dbReference>
<keyword evidence="8 11" id="KW-0472">Membrane</keyword>
<gene>
    <name evidence="13" type="ORF">APT59_16785</name>
</gene>
<evidence type="ECO:0000256" key="4">
    <source>
        <dbReference type="ARBA" id="ARBA00022481"/>
    </source>
</evidence>
<evidence type="ECO:0000256" key="7">
    <source>
        <dbReference type="ARBA" id="ARBA00022989"/>
    </source>
</evidence>
<dbReference type="OrthoDB" id="5730913at2"/>
<proteinExistence type="inferred from homology"/>
<dbReference type="InterPro" id="IPR002416">
    <property type="entry name" value="T2SS_protein-GspH"/>
</dbReference>
<evidence type="ECO:0000259" key="12">
    <source>
        <dbReference type="Pfam" id="PF12019"/>
    </source>
</evidence>
<evidence type="ECO:0000256" key="6">
    <source>
        <dbReference type="ARBA" id="ARBA00022692"/>
    </source>
</evidence>
<dbReference type="InterPro" id="IPR022346">
    <property type="entry name" value="T2SS_GspH"/>
</dbReference>
<keyword evidence="5" id="KW-0997">Cell inner membrane</keyword>
<dbReference type="SUPFAM" id="SSF54523">
    <property type="entry name" value="Pili subunits"/>
    <property type="match status" value="1"/>
</dbReference>
<evidence type="ECO:0000256" key="5">
    <source>
        <dbReference type="ARBA" id="ARBA00022519"/>
    </source>
</evidence>
<keyword evidence="4" id="KW-0488">Methylation</keyword>
<dbReference type="KEGG" id="por:APT59_16785"/>
<dbReference type="GO" id="GO:0015628">
    <property type="term" value="P:protein secretion by the type II secretion system"/>
    <property type="evidence" value="ECO:0007669"/>
    <property type="project" value="InterPro"/>
</dbReference>
<keyword evidence="3" id="KW-1003">Cell membrane</keyword>
<dbReference type="PRINTS" id="PR00885">
    <property type="entry name" value="BCTERIALGSPH"/>
</dbReference>
<dbReference type="Gene3D" id="3.55.40.10">
    <property type="entry name" value="minor pseudopilin epsh domain"/>
    <property type="match status" value="1"/>
</dbReference>
<evidence type="ECO:0000256" key="1">
    <source>
        <dbReference type="ARBA" id="ARBA00004377"/>
    </source>
</evidence>
<sequence length="152" mass="16612">MSARQDGFTLLELMVVLLIVGLLTAVGVARLGGGSPAGQWRLESLASDFQLARDSARRSGRILGWQADAAGFRYLQLVGDARGPRWQPLASADLPDGHWPAGLHLAEPASAQPRLIWWPNGDTRAQRLAFAEEERQWLLVVDAHGRASVERP</sequence>
<dbReference type="RefSeq" id="WP_059315898.1">
    <property type="nucleotide sequence ID" value="NZ_CP013987.1"/>
</dbReference>
<evidence type="ECO:0000256" key="3">
    <source>
        <dbReference type="ARBA" id="ARBA00022475"/>
    </source>
</evidence>
<evidence type="ECO:0000256" key="11">
    <source>
        <dbReference type="SAM" id="Phobius"/>
    </source>
</evidence>
<evidence type="ECO:0000256" key="2">
    <source>
        <dbReference type="ARBA" id="ARBA00021549"/>
    </source>
</evidence>
<protein>
    <recommendedName>
        <fullName evidence="2">Type II secretion system protein H</fullName>
    </recommendedName>
    <alternativeName>
        <fullName evidence="10">General secretion pathway protein H</fullName>
    </alternativeName>
</protein>
<evidence type="ECO:0000313" key="14">
    <source>
        <dbReference type="Proteomes" id="UP000064137"/>
    </source>
</evidence>
<organism evidence="13 14">
    <name type="scientific">Pseudomonas oryzihabitans</name>
    <dbReference type="NCBI Taxonomy" id="47885"/>
    <lineage>
        <taxon>Bacteria</taxon>
        <taxon>Pseudomonadati</taxon>
        <taxon>Pseudomonadota</taxon>
        <taxon>Gammaproteobacteria</taxon>
        <taxon>Pseudomonadales</taxon>
        <taxon>Pseudomonadaceae</taxon>
        <taxon>Pseudomonas</taxon>
    </lineage>
</organism>
<comment type="similarity">
    <text evidence="9">Belongs to the GSP H family.</text>
</comment>
<feature type="transmembrane region" description="Helical" evidence="11">
    <location>
        <begin position="13"/>
        <end position="32"/>
    </location>
</feature>
<feature type="domain" description="General secretion pathway GspH" evidence="12">
    <location>
        <begin position="43"/>
        <end position="144"/>
    </location>
</feature>
<evidence type="ECO:0000313" key="13">
    <source>
        <dbReference type="EMBL" id="ALZ85779.1"/>
    </source>
</evidence>
<dbReference type="Pfam" id="PF07963">
    <property type="entry name" value="N_methyl"/>
    <property type="match status" value="1"/>
</dbReference>
<dbReference type="InterPro" id="IPR045584">
    <property type="entry name" value="Pilin-like"/>
</dbReference>
<accession>A0A0U4WSM8</accession>
<reference evidence="13 14" key="1">
    <citation type="submission" date="2016-01" db="EMBL/GenBank/DDBJ databases">
        <title>Annotation of Pseudomonas oryzihabitans USDA-ARS-USMARC-56511.</title>
        <authorList>
            <person name="Harhay G.P."/>
            <person name="Harhay D.M."/>
            <person name="Smith T.P.L."/>
            <person name="Bono J.L."/>
            <person name="Heaton M.P."/>
            <person name="Clawson M.L."/>
            <person name="Chitko-Mckown C.G."/>
            <person name="Capik S.F."/>
            <person name="DeDonder K.D."/>
            <person name="Apley M.D."/>
            <person name="Lubbers B.V."/>
            <person name="White B.J."/>
            <person name="Larson R.L."/>
        </authorList>
    </citation>
    <scope>NUCLEOTIDE SEQUENCE [LARGE SCALE GENOMIC DNA]</scope>
    <source>
        <strain evidence="13 14">USDA-ARS-USMARC-56511</strain>
    </source>
</reference>
<dbReference type="EMBL" id="CP013987">
    <property type="protein sequence ID" value="ALZ85779.1"/>
    <property type="molecule type" value="Genomic_DNA"/>
</dbReference>
<dbReference type="InterPro" id="IPR012902">
    <property type="entry name" value="N_methyl_site"/>
</dbReference>
<keyword evidence="6 11" id="KW-0812">Transmembrane</keyword>
<keyword evidence="7 11" id="KW-1133">Transmembrane helix</keyword>
<dbReference type="NCBIfam" id="TIGR02532">
    <property type="entry name" value="IV_pilin_GFxxxE"/>
    <property type="match status" value="1"/>
</dbReference>